<organism evidence="1 2">
    <name type="scientific">Microthyrium microscopicum</name>
    <dbReference type="NCBI Taxonomy" id="703497"/>
    <lineage>
        <taxon>Eukaryota</taxon>
        <taxon>Fungi</taxon>
        <taxon>Dikarya</taxon>
        <taxon>Ascomycota</taxon>
        <taxon>Pezizomycotina</taxon>
        <taxon>Dothideomycetes</taxon>
        <taxon>Dothideomycetes incertae sedis</taxon>
        <taxon>Microthyriales</taxon>
        <taxon>Microthyriaceae</taxon>
        <taxon>Microthyrium</taxon>
    </lineage>
</organism>
<gene>
    <name evidence="1" type="ORF">BT63DRAFT_426492</name>
</gene>
<proteinExistence type="predicted"/>
<evidence type="ECO:0000313" key="2">
    <source>
        <dbReference type="Proteomes" id="UP000799302"/>
    </source>
</evidence>
<dbReference type="Proteomes" id="UP000799302">
    <property type="component" value="Unassembled WGS sequence"/>
</dbReference>
<sequence length="54" mass="5979">MVFGLYKESSLKPFCSSSSGLVSCSTYEVSQYLNGVVERLAANPTRLRNTKVLF</sequence>
<protein>
    <submittedName>
        <fullName evidence="1">Uncharacterized protein</fullName>
    </submittedName>
</protein>
<dbReference type="EMBL" id="MU004237">
    <property type="protein sequence ID" value="KAF2667639.1"/>
    <property type="molecule type" value="Genomic_DNA"/>
</dbReference>
<dbReference type="PROSITE" id="PS51257">
    <property type="entry name" value="PROKAR_LIPOPROTEIN"/>
    <property type="match status" value="1"/>
</dbReference>
<keyword evidence="2" id="KW-1185">Reference proteome</keyword>
<name>A0A6A6U5T7_9PEZI</name>
<dbReference type="AlphaFoldDB" id="A0A6A6U5T7"/>
<evidence type="ECO:0000313" key="1">
    <source>
        <dbReference type="EMBL" id="KAF2667639.1"/>
    </source>
</evidence>
<accession>A0A6A6U5T7</accession>
<reference evidence="1" key="1">
    <citation type="journal article" date="2020" name="Stud. Mycol.">
        <title>101 Dothideomycetes genomes: a test case for predicting lifestyles and emergence of pathogens.</title>
        <authorList>
            <person name="Haridas S."/>
            <person name="Albert R."/>
            <person name="Binder M."/>
            <person name="Bloem J."/>
            <person name="Labutti K."/>
            <person name="Salamov A."/>
            <person name="Andreopoulos B."/>
            <person name="Baker S."/>
            <person name="Barry K."/>
            <person name="Bills G."/>
            <person name="Bluhm B."/>
            <person name="Cannon C."/>
            <person name="Castanera R."/>
            <person name="Culley D."/>
            <person name="Daum C."/>
            <person name="Ezra D."/>
            <person name="Gonzalez J."/>
            <person name="Henrissat B."/>
            <person name="Kuo A."/>
            <person name="Liang C."/>
            <person name="Lipzen A."/>
            <person name="Lutzoni F."/>
            <person name="Magnuson J."/>
            <person name="Mondo S."/>
            <person name="Nolan M."/>
            <person name="Ohm R."/>
            <person name="Pangilinan J."/>
            <person name="Park H.-J."/>
            <person name="Ramirez L."/>
            <person name="Alfaro M."/>
            <person name="Sun H."/>
            <person name="Tritt A."/>
            <person name="Yoshinaga Y."/>
            <person name="Zwiers L.-H."/>
            <person name="Turgeon B."/>
            <person name="Goodwin S."/>
            <person name="Spatafora J."/>
            <person name="Crous P."/>
            <person name="Grigoriev I."/>
        </authorList>
    </citation>
    <scope>NUCLEOTIDE SEQUENCE</scope>
    <source>
        <strain evidence="1">CBS 115976</strain>
    </source>
</reference>